<dbReference type="InterPro" id="IPR019142">
    <property type="entry name" value="Dymeclin"/>
</dbReference>
<dbReference type="AlphaFoldDB" id="A0A3P7N8L3"/>
<accession>A0A3P7N8L3</accession>
<reference evidence="5 6" key="1">
    <citation type="submission" date="2018-11" db="EMBL/GenBank/DDBJ databases">
        <authorList>
            <consortium name="Pathogen Informatics"/>
        </authorList>
    </citation>
    <scope>NUCLEOTIDE SEQUENCE [LARGE SCALE GENOMIC DNA]</scope>
</reference>
<evidence type="ECO:0000256" key="2">
    <source>
        <dbReference type="ARBA" id="ARBA00015736"/>
    </source>
</evidence>
<organism evidence="5 6">
    <name type="scientific">Dibothriocephalus latus</name>
    <name type="common">Fish tapeworm</name>
    <name type="synonym">Diphyllobothrium latum</name>
    <dbReference type="NCBI Taxonomy" id="60516"/>
    <lineage>
        <taxon>Eukaryota</taxon>
        <taxon>Metazoa</taxon>
        <taxon>Spiralia</taxon>
        <taxon>Lophotrochozoa</taxon>
        <taxon>Platyhelminthes</taxon>
        <taxon>Cestoda</taxon>
        <taxon>Eucestoda</taxon>
        <taxon>Diphyllobothriidea</taxon>
        <taxon>Diphyllobothriidae</taxon>
        <taxon>Dibothriocephalus</taxon>
    </lineage>
</organism>
<keyword evidence="3" id="KW-0519">Myristate</keyword>
<evidence type="ECO:0000313" key="5">
    <source>
        <dbReference type="EMBL" id="VDN36270.1"/>
    </source>
</evidence>
<evidence type="ECO:0000256" key="4">
    <source>
        <dbReference type="ARBA" id="ARBA00023288"/>
    </source>
</evidence>
<evidence type="ECO:0000256" key="1">
    <source>
        <dbReference type="ARBA" id="ARBA00010603"/>
    </source>
</evidence>
<dbReference type="Pfam" id="PF09742">
    <property type="entry name" value="Dymeclin"/>
    <property type="match status" value="1"/>
</dbReference>
<dbReference type="GO" id="GO:0007030">
    <property type="term" value="P:Golgi organization"/>
    <property type="evidence" value="ECO:0007669"/>
    <property type="project" value="TreeGrafter"/>
</dbReference>
<keyword evidence="6" id="KW-1185">Reference proteome</keyword>
<name>A0A3P7N8L3_DIBLA</name>
<gene>
    <name evidence="5" type="ORF">DILT_LOCUS16994</name>
</gene>
<dbReference type="GO" id="GO:0005794">
    <property type="term" value="C:Golgi apparatus"/>
    <property type="evidence" value="ECO:0007669"/>
    <property type="project" value="TreeGrafter"/>
</dbReference>
<evidence type="ECO:0000256" key="3">
    <source>
        <dbReference type="ARBA" id="ARBA00022707"/>
    </source>
</evidence>
<feature type="non-terminal residue" evidence="5">
    <location>
        <position position="113"/>
    </location>
</feature>
<proteinExistence type="inferred from homology"/>
<protein>
    <recommendedName>
        <fullName evidence="2">Dymeclin</fullName>
    </recommendedName>
</protein>
<dbReference type="Proteomes" id="UP000281553">
    <property type="component" value="Unassembled WGS sequence"/>
</dbReference>
<keyword evidence="4" id="KW-0449">Lipoprotein</keyword>
<sequence length="113" mass="12711">MQNIDIVLTYFANRIEKELGPHPTETSSVMAVITKSVGNFSRSRTLKEFQELKFKYVEEESPDEFFIPYLWSLVYRLSGLALDQKALHCLGQVTTYTEGDVPSDTTVGDGATV</sequence>
<dbReference type="EMBL" id="UYRU01088581">
    <property type="protein sequence ID" value="VDN36270.1"/>
    <property type="molecule type" value="Genomic_DNA"/>
</dbReference>
<dbReference type="OrthoDB" id="10253409at2759"/>
<evidence type="ECO:0000313" key="6">
    <source>
        <dbReference type="Proteomes" id="UP000281553"/>
    </source>
</evidence>
<dbReference type="PANTHER" id="PTHR12895">
    <property type="entry name" value="DYMECLIN"/>
    <property type="match status" value="1"/>
</dbReference>
<dbReference type="PANTHER" id="PTHR12895:SF9">
    <property type="entry name" value="DYMECLIN"/>
    <property type="match status" value="1"/>
</dbReference>
<comment type="similarity">
    <text evidence="1">Belongs to the dymeclin family.</text>
</comment>